<feature type="region of interest" description="Disordered" evidence="1">
    <location>
        <begin position="1"/>
        <end position="64"/>
    </location>
</feature>
<dbReference type="Proteomes" id="UP000287651">
    <property type="component" value="Unassembled WGS sequence"/>
</dbReference>
<reference evidence="2 3" key="1">
    <citation type="journal article" date="2014" name="Agronomy (Basel)">
        <title>A Draft Genome Sequence for Ensete ventricosum, the Drought-Tolerant Tree Against Hunger.</title>
        <authorList>
            <person name="Harrison J."/>
            <person name="Moore K.A."/>
            <person name="Paszkiewicz K."/>
            <person name="Jones T."/>
            <person name="Grant M."/>
            <person name="Ambacheew D."/>
            <person name="Muzemil S."/>
            <person name="Studholme D.J."/>
        </authorList>
    </citation>
    <scope>NUCLEOTIDE SEQUENCE [LARGE SCALE GENOMIC DNA]</scope>
</reference>
<comment type="caution">
    <text evidence="2">The sequence shown here is derived from an EMBL/GenBank/DDBJ whole genome shotgun (WGS) entry which is preliminary data.</text>
</comment>
<feature type="compositionally biased region" description="Basic and acidic residues" evidence="1">
    <location>
        <begin position="134"/>
        <end position="154"/>
    </location>
</feature>
<proteinExistence type="predicted"/>
<feature type="compositionally biased region" description="Basic and acidic residues" evidence="1">
    <location>
        <begin position="14"/>
        <end position="42"/>
    </location>
</feature>
<dbReference type="EMBL" id="AMZH03018031">
    <property type="protein sequence ID" value="RRT42162.1"/>
    <property type="molecule type" value="Genomic_DNA"/>
</dbReference>
<evidence type="ECO:0000256" key="1">
    <source>
        <dbReference type="SAM" id="MobiDB-lite"/>
    </source>
</evidence>
<dbReference type="AlphaFoldDB" id="A0A426XRV3"/>
<evidence type="ECO:0000313" key="2">
    <source>
        <dbReference type="EMBL" id="RRT42162.1"/>
    </source>
</evidence>
<organism evidence="2 3">
    <name type="scientific">Ensete ventricosum</name>
    <name type="common">Abyssinian banana</name>
    <name type="synonym">Musa ensete</name>
    <dbReference type="NCBI Taxonomy" id="4639"/>
    <lineage>
        <taxon>Eukaryota</taxon>
        <taxon>Viridiplantae</taxon>
        <taxon>Streptophyta</taxon>
        <taxon>Embryophyta</taxon>
        <taxon>Tracheophyta</taxon>
        <taxon>Spermatophyta</taxon>
        <taxon>Magnoliopsida</taxon>
        <taxon>Liliopsida</taxon>
        <taxon>Zingiberales</taxon>
        <taxon>Musaceae</taxon>
        <taxon>Ensete</taxon>
    </lineage>
</organism>
<feature type="region of interest" description="Disordered" evidence="1">
    <location>
        <begin position="130"/>
        <end position="203"/>
    </location>
</feature>
<feature type="compositionally biased region" description="Basic and acidic residues" evidence="1">
    <location>
        <begin position="192"/>
        <end position="203"/>
    </location>
</feature>
<name>A0A426XRV3_ENSVE</name>
<accession>A0A426XRV3</accession>
<evidence type="ECO:0000313" key="3">
    <source>
        <dbReference type="Proteomes" id="UP000287651"/>
    </source>
</evidence>
<protein>
    <submittedName>
        <fullName evidence="2">Uncharacterized protein</fullName>
    </submittedName>
</protein>
<sequence>MVSEEGGRKKRRKEKEGVVEEGKGGGRGQRREGGEGRGGRKEEEEEVEEEEEAYPLTAHGKQQVVTDDCMRRNRKGSCLGQRELTNASIKLPKALRSTNTKNEILASDSYVRLADGAAYFGHAAVLGNRGEGVGAEREEHQQDDGEGEEGHQDQPWRSPVGGAARPSPWSAPSRQVRRSALGCLLRRGTRGGRSEETLRFPLR</sequence>
<feature type="compositionally biased region" description="Acidic residues" evidence="1">
    <location>
        <begin position="43"/>
        <end position="53"/>
    </location>
</feature>
<gene>
    <name evidence="2" type="ORF">B296_00056448</name>
</gene>